<gene>
    <name evidence="6" type="ORF">FNF29_01523</name>
</gene>
<keyword evidence="2" id="KW-0689">Ribosomal protein</keyword>
<dbReference type="InterPro" id="IPR036227">
    <property type="entry name" value="Ribosomal_uL15/eL18_sf"/>
</dbReference>
<dbReference type="Gene3D" id="3.100.10.10">
    <property type="match status" value="1"/>
</dbReference>
<evidence type="ECO:0000256" key="3">
    <source>
        <dbReference type="ARBA" id="ARBA00023274"/>
    </source>
</evidence>
<evidence type="ECO:0000256" key="2">
    <source>
        <dbReference type="ARBA" id="ARBA00022980"/>
    </source>
</evidence>
<evidence type="ECO:0000313" key="7">
    <source>
        <dbReference type="Proteomes" id="UP000323011"/>
    </source>
</evidence>
<dbReference type="GO" id="GO:0005762">
    <property type="term" value="C:mitochondrial large ribosomal subunit"/>
    <property type="evidence" value="ECO:0007669"/>
    <property type="project" value="TreeGrafter"/>
</dbReference>
<keyword evidence="7" id="KW-1185">Reference proteome</keyword>
<feature type="compositionally biased region" description="Basic residues" evidence="4">
    <location>
        <begin position="38"/>
        <end position="49"/>
    </location>
</feature>
<evidence type="ECO:0000256" key="1">
    <source>
        <dbReference type="ARBA" id="ARBA00007320"/>
    </source>
</evidence>
<dbReference type="EMBL" id="VLTN01000006">
    <property type="protein sequence ID" value="KAA0155606.1"/>
    <property type="molecule type" value="Genomic_DNA"/>
</dbReference>
<dbReference type="InterPro" id="IPR021131">
    <property type="entry name" value="Ribosomal_uL15/eL18"/>
</dbReference>
<dbReference type="OMA" id="EPGWLVN"/>
<evidence type="ECO:0000313" key="6">
    <source>
        <dbReference type="EMBL" id="KAA0155606.1"/>
    </source>
</evidence>
<reference evidence="6 7" key="1">
    <citation type="submission" date="2019-07" db="EMBL/GenBank/DDBJ databases">
        <title>Genomes of Cafeteria roenbergensis.</title>
        <authorList>
            <person name="Fischer M.G."/>
            <person name="Hackl T."/>
            <person name="Roman M."/>
        </authorList>
    </citation>
    <scope>NUCLEOTIDE SEQUENCE [LARGE SCALE GENOMIC DNA]</scope>
    <source>
        <strain evidence="6 7">BVI</strain>
    </source>
</reference>
<dbReference type="NCBIfam" id="TIGR01071">
    <property type="entry name" value="rplO_bact"/>
    <property type="match status" value="1"/>
</dbReference>
<proteinExistence type="inferred from homology"/>
<name>A0A5A8CRD1_CAFRO</name>
<feature type="domain" description="Large ribosomal subunit protein uL15/eL18" evidence="5">
    <location>
        <begin position="86"/>
        <end position="160"/>
    </location>
</feature>
<comment type="caution">
    <text evidence="6">The sequence shown here is derived from an EMBL/GenBank/DDBJ whole genome shotgun (WGS) entry which is preliminary data.</text>
</comment>
<dbReference type="InterPro" id="IPR005749">
    <property type="entry name" value="Ribosomal_uL15_bac-type"/>
</dbReference>
<dbReference type="GO" id="GO:0003735">
    <property type="term" value="F:structural constituent of ribosome"/>
    <property type="evidence" value="ECO:0007669"/>
    <property type="project" value="InterPro"/>
</dbReference>
<dbReference type="Pfam" id="PF00828">
    <property type="entry name" value="Ribosomal_L27A"/>
    <property type="match status" value="1"/>
</dbReference>
<organism evidence="6 7">
    <name type="scientific">Cafeteria roenbergensis</name>
    <name type="common">Marine flagellate</name>
    <dbReference type="NCBI Taxonomy" id="33653"/>
    <lineage>
        <taxon>Eukaryota</taxon>
        <taxon>Sar</taxon>
        <taxon>Stramenopiles</taxon>
        <taxon>Bigyra</taxon>
        <taxon>Opalozoa</taxon>
        <taxon>Bicosoecida</taxon>
        <taxon>Cafeteriaceae</taxon>
        <taxon>Cafeteria</taxon>
    </lineage>
</organism>
<dbReference type="GO" id="GO:0006412">
    <property type="term" value="P:translation"/>
    <property type="evidence" value="ECO:0007669"/>
    <property type="project" value="InterPro"/>
</dbReference>
<keyword evidence="3" id="KW-0687">Ribonucleoprotein</keyword>
<sequence length="239" mass="25989">MATAARAAPRLNELRDNPGAKANSRPLGRGPGTGKGKTSGRGHKGRRARSGGSVRLGFEGGQTPLYLRLPKFGFNRKDLQEPLEELTLGRLQLLIDQGRIDASKRITIADIAKSGAVSRVRHGIKVLATGAEHLTATLDLEVTQVSKGAIEAIEGRGGKIRTVYHGQTYLRYMLNPERWVAKGRLPPKNPRPALKRIGYWLNWENRGYLAPEAQLDDIMAARAGQEEAASADGLADERA</sequence>
<protein>
    <recommendedName>
        <fullName evidence="5">Large ribosomal subunit protein uL15/eL18 domain-containing protein</fullName>
    </recommendedName>
</protein>
<feature type="region of interest" description="Disordered" evidence="4">
    <location>
        <begin position="1"/>
        <end position="56"/>
    </location>
</feature>
<accession>A0A5A8CRD1</accession>
<dbReference type="HAMAP" id="MF_01341">
    <property type="entry name" value="Ribosomal_uL15"/>
    <property type="match status" value="1"/>
</dbReference>
<dbReference type="PANTHER" id="PTHR12934:SF11">
    <property type="entry name" value="LARGE RIBOSOMAL SUBUNIT PROTEIN UL15M"/>
    <property type="match status" value="1"/>
</dbReference>
<evidence type="ECO:0000256" key="4">
    <source>
        <dbReference type="SAM" id="MobiDB-lite"/>
    </source>
</evidence>
<evidence type="ECO:0000259" key="5">
    <source>
        <dbReference type="Pfam" id="PF00828"/>
    </source>
</evidence>
<dbReference type="Proteomes" id="UP000323011">
    <property type="component" value="Unassembled WGS sequence"/>
</dbReference>
<dbReference type="AlphaFoldDB" id="A0A5A8CRD1"/>
<dbReference type="InterPro" id="IPR030878">
    <property type="entry name" value="Ribosomal_uL15"/>
</dbReference>
<dbReference type="SUPFAM" id="SSF52080">
    <property type="entry name" value="Ribosomal proteins L15p and L18e"/>
    <property type="match status" value="1"/>
</dbReference>
<dbReference type="PANTHER" id="PTHR12934">
    <property type="entry name" value="50S RIBOSOMAL PROTEIN L15"/>
    <property type="match status" value="1"/>
</dbReference>
<comment type="similarity">
    <text evidence="1">Belongs to the universal ribosomal protein uL15 family.</text>
</comment>